<dbReference type="Proteomes" id="UP000018208">
    <property type="component" value="Unassembled WGS sequence"/>
</dbReference>
<dbReference type="EMBL" id="AUWU02000007">
    <property type="protein sequence ID" value="KAH0570776.1"/>
    <property type="molecule type" value="Genomic_DNA"/>
</dbReference>
<evidence type="ECO:0000313" key="2">
    <source>
        <dbReference type="EMBL" id="KAH0570776.1"/>
    </source>
</evidence>
<name>A0A9P8LM97_9EUKA</name>
<accession>A0A9P8LM97</accession>
<comment type="caution">
    <text evidence="1">The sequence shown here is derived from an EMBL/GenBank/DDBJ whole genome shotgun (WGS) entry which is preliminary data.</text>
</comment>
<dbReference type="EMBL" id="AUWU02000007">
    <property type="protein sequence ID" value="KAH0570768.1"/>
    <property type="molecule type" value="Genomic_DNA"/>
</dbReference>
<dbReference type="GeneID" id="94301079"/>
<gene>
    <name evidence="1" type="ORF">SS50377_27056</name>
    <name evidence="2" type="ORF">SS50377_27064</name>
</gene>
<sequence length="67" mass="7664">MDMDIRRQFLPERNEARVQHTNNEVELFLMQGHVVGPSKGGERASTCRTQLGSGGKKLYQQLRGRHL</sequence>
<protein>
    <submittedName>
        <fullName evidence="1">Uncharacterized protein</fullName>
    </submittedName>
</protein>
<evidence type="ECO:0000313" key="1">
    <source>
        <dbReference type="EMBL" id="KAH0570768.1"/>
    </source>
</evidence>
<reference evidence="1" key="1">
    <citation type="journal article" date="2014" name="PLoS Genet.">
        <title>The Genome of Spironucleus salmonicida Highlights a Fish Pathogen Adapted to Fluctuating Environments.</title>
        <authorList>
            <person name="Xu F."/>
            <person name="Jerlstrom-Hultqvist J."/>
            <person name="Einarsson E."/>
            <person name="Astvaldsson A."/>
            <person name="Svard S.G."/>
            <person name="Andersson J.O."/>
        </authorList>
    </citation>
    <scope>NUCLEOTIDE SEQUENCE</scope>
    <source>
        <strain evidence="1">ATCC 50377</strain>
    </source>
</reference>
<dbReference type="RefSeq" id="XP_067761541.1">
    <property type="nucleotide sequence ID" value="XM_067910854.1"/>
</dbReference>
<dbReference type="AlphaFoldDB" id="A0A9P8LM97"/>
<organism evidence="1 3">
    <name type="scientific">Spironucleus salmonicida</name>
    <dbReference type="NCBI Taxonomy" id="348837"/>
    <lineage>
        <taxon>Eukaryota</taxon>
        <taxon>Metamonada</taxon>
        <taxon>Diplomonadida</taxon>
        <taxon>Hexamitidae</taxon>
        <taxon>Hexamitinae</taxon>
        <taxon>Spironucleus</taxon>
    </lineage>
</organism>
<reference evidence="1" key="2">
    <citation type="submission" date="2020-12" db="EMBL/GenBank/DDBJ databases">
        <title>New Spironucleus salmonicida genome in near-complete chromosomes.</title>
        <authorList>
            <person name="Xu F."/>
            <person name="Kurt Z."/>
            <person name="Jimenez-Gonzalez A."/>
            <person name="Astvaldsson A."/>
            <person name="Andersson J.O."/>
            <person name="Svard S.G."/>
        </authorList>
    </citation>
    <scope>NUCLEOTIDE SEQUENCE</scope>
    <source>
        <strain evidence="1">ATCC 50377</strain>
    </source>
</reference>
<dbReference type="KEGG" id="ssao:94301079"/>
<evidence type="ECO:0000313" key="3">
    <source>
        <dbReference type="Proteomes" id="UP000018208"/>
    </source>
</evidence>
<proteinExistence type="predicted"/>
<keyword evidence="3" id="KW-1185">Reference proteome</keyword>